<evidence type="ECO:0000313" key="3">
    <source>
        <dbReference type="Proteomes" id="UP001153269"/>
    </source>
</evidence>
<organism evidence="2 3">
    <name type="scientific">Pleuronectes platessa</name>
    <name type="common">European plaice</name>
    <dbReference type="NCBI Taxonomy" id="8262"/>
    <lineage>
        <taxon>Eukaryota</taxon>
        <taxon>Metazoa</taxon>
        <taxon>Chordata</taxon>
        <taxon>Craniata</taxon>
        <taxon>Vertebrata</taxon>
        <taxon>Euteleostomi</taxon>
        <taxon>Actinopterygii</taxon>
        <taxon>Neopterygii</taxon>
        <taxon>Teleostei</taxon>
        <taxon>Neoteleostei</taxon>
        <taxon>Acanthomorphata</taxon>
        <taxon>Carangaria</taxon>
        <taxon>Pleuronectiformes</taxon>
        <taxon>Pleuronectoidei</taxon>
        <taxon>Pleuronectidae</taxon>
        <taxon>Pleuronectes</taxon>
    </lineage>
</organism>
<accession>A0A9N7YHS2</accession>
<feature type="region of interest" description="Disordered" evidence="1">
    <location>
        <begin position="31"/>
        <end position="120"/>
    </location>
</feature>
<evidence type="ECO:0000256" key="1">
    <source>
        <dbReference type="SAM" id="MobiDB-lite"/>
    </source>
</evidence>
<sequence length="120" mass="13276">MWRVHTHEAGTSERQKHLSLIPSIFPRCKAETQKETQSCQVVSSPPPVQQEISSKGLEGTAEKQGNDDSADLSRDTGSRQQNQQSSPLSQESLTRRARVREPKKNPTKLPNGRGSCVHSS</sequence>
<reference evidence="2" key="1">
    <citation type="submission" date="2020-03" db="EMBL/GenBank/DDBJ databases">
        <authorList>
            <person name="Weist P."/>
        </authorList>
    </citation>
    <scope>NUCLEOTIDE SEQUENCE</scope>
</reference>
<name>A0A9N7YHS2_PLEPL</name>
<evidence type="ECO:0000313" key="2">
    <source>
        <dbReference type="EMBL" id="CAB1431955.1"/>
    </source>
</evidence>
<protein>
    <submittedName>
        <fullName evidence="2">Uncharacterized protein</fullName>
    </submittedName>
</protein>
<comment type="caution">
    <text evidence="2">The sequence shown here is derived from an EMBL/GenBank/DDBJ whole genome shotgun (WGS) entry which is preliminary data.</text>
</comment>
<dbReference type="AlphaFoldDB" id="A0A9N7YHS2"/>
<proteinExistence type="predicted"/>
<gene>
    <name evidence="2" type="ORF">PLEPLA_LOCUS20012</name>
</gene>
<keyword evidence="3" id="KW-1185">Reference proteome</keyword>
<feature type="compositionally biased region" description="Polar residues" evidence="1">
    <location>
        <begin position="78"/>
        <end position="92"/>
    </location>
</feature>
<dbReference type="EMBL" id="CADEAL010001391">
    <property type="protein sequence ID" value="CAB1431955.1"/>
    <property type="molecule type" value="Genomic_DNA"/>
</dbReference>
<feature type="compositionally biased region" description="Basic and acidic residues" evidence="1">
    <location>
        <begin position="60"/>
        <end position="77"/>
    </location>
</feature>
<dbReference type="Proteomes" id="UP001153269">
    <property type="component" value="Unassembled WGS sequence"/>
</dbReference>